<comment type="caution">
    <text evidence="1">The sequence shown here is derived from an EMBL/GenBank/DDBJ whole genome shotgun (WGS) entry which is preliminary data.</text>
</comment>
<dbReference type="EMBL" id="JAGIZQ010000005">
    <property type="protein sequence ID" value="KAH6628213.1"/>
    <property type="molecule type" value="Genomic_DNA"/>
</dbReference>
<gene>
    <name evidence="1" type="ORF">F5144DRAFT_594288</name>
</gene>
<protein>
    <submittedName>
        <fullName evidence="1">Uncharacterized protein</fullName>
    </submittedName>
</protein>
<proteinExistence type="predicted"/>
<organism evidence="1 2">
    <name type="scientific">Chaetomium tenue</name>
    <dbReference type="NCBI Taxonomy" id="1854479"/>
    <lineage>
        <taxon>Eukaryota</taxon>
        <taxon>Fungi</taxon>
        <taxon>Dikarya</taxon>
        <taxon>Ascomycota</taxon>
        <taxon>Pezizomycotina</taxon>
        <taxon>Sordariomycetes</taxon>
        <taxon>Sordariomycetidae</taxon>
        <taxon>Sordariales</taxon>
        <taxon>Chaetomiaceae</taxon>
        <taxon>Chaetomium</taxon>
    </lineage>
</organism>
<name>A0ACB7P2G2_9PEZI</name>
<evidence type="ECO:0000313" key="2">
    <source>
        <dbReference type="Proteomes" id="UP000724584"/>
    </source>
</evidence>
<dbReference type="Proteomes" id="UP000724584">
    <property type="component" value="Unassembled WGS sequence"/>
</dbReference>
<accession>A0ACB7P2G2</accession>
<sequence>MKLLPLFVASLLPIGLSASPIASADDLQSRNPGGVLNPRANGVCRIVNAPSGVNCRSGPGTGYKVIKSLDNGFLLWYKCYKSGECVTLNGATNCALWRSCLRSHGFPARSGFNDLQIYDGNESQGVVMKDLKMFCGLARISPPMRRVWVDPLADDCPGTPGWSEWPGFWSRISLRLNRSDNKSG</sequence>
<reference evidence="1 2" key="1">
    <citation type="journal article" date="2021" name="Nat. Commun.">
        <title>Genetic determinants of endophytism in the Arabidopsis root mycobiome.</title>
        <authorList>
            <person name="Mesny F."/>
            <person name="Miyauchi S."/>
            <person name="Thiergart T."/>
            <person name="Pickel B."/>
            <person name="Atanasova L."/>
            <person name="Karlsson M."/>
            <person name="Huettel B."/>
            <person name="Barry K.W."/>
            <person name="Haridas S."/>
            <person name="Chen C."/>
            <person name="Bauer D."/>
            <person name="Andreopoulos W."/>
            <person name="Pangilinan J."/>
            <person name="LaButti K."/>
            <person name="Riley R."/>
            <person name="Lipzen A."/>
            <person name="Clum A."/>
            <person name="Drula E."/>
            <person name="Henrissat B."/>
            <person name="Kohler A."/>
            <person name="Grigoriev I.V."/>
            <person name="Martin F.M."/>
            <person name="Hacquard S."/>
        </authorList>
    </citation>
    <scope>NUCLEOTIDE SEQUENCE [LARGE SCALE GENOMIC DNA]</scope>
    <source>
        <strain evidence="1 2">MPI-SDFR-AT-0079</strain>
    </source>
</reference>
<keyword evidence="2" id="KW-1185">Reference proteome</keyword>
<evidence type="ECO:0000313" key="1">
    <source>
        <dbReference type="EMBL" id="KAH6628213.1"/>
    </source>
</evidence>